<evidence type="ECO:0000256" key="1">
    <source>
        <dbReference type="ARBA" id="ARBA00007422"/>
    </source>
</evidence>
<dbReference type="PANTHER" id="PTHR21139">
    <property type="entry name" value="TRIOSEPHOSPHATE ISOMERASE"/>
    <property type="match status" value="1"/>
</dbReference>
<dbReference type="PROSITE" id="PS51440">
    <property type="entry name" value="TIM_2"/>
    <property type="match status" value="1"/>
</dbReference>
<dbReference type="GO" id="GO:0006094">
    <property type="term" value="P:gluconeogenesis"/>
    <property type="evidence" value="ECO:0007669"/>
    <property type="project" value="UniProtKB-KW"/>
</dbReference>
<comment type="catalytic activity">
    <reaction evidence="3">
        <text>D-glyceraldehyde 3-phosphate = dihydroxyacetone phosphate</text>
        <dbReference type="Rhea" id="RHEA:18585"/>
        <dbReference type="ChEBI" id="CHEBI:57642"/>
        <dbReference type="ChEBI" id="CHEBI:59776"/>
        <dbReference type="EC" id="5.3.1.1"/>
    </reaction>
</comment>
<dbReference type="GO" id="GO:0006096">
    <property type="term" value="P:glycolytic process"/>
    <property type="evidence" value="ECO:0007669"/>
    <property type="project" value="UniProtKB-KW"/>
</dbReference>
<dbReference type="GO" id="GO:0046166">
    <property type="term" value="P:glyceraldehyde-3-phosphate biosynthetic process"/>
    <property type="evidence" value="ECO:0007669"/>
    <property type="project" value="TreeGrafter"/>
</dbReference>
<proteinExistence type="inferred from homology"/>
<comment type="caution">
    <text evidence="4">The sequence shown here is derived from an EMBL/GenBank/DDBJ whole genome shotgun (WGS) entry which is preliminary data.</text>
</comment>
<sequence>MKHIFLNLKRFDIPRAWGGVNSIAEPAEWGGYIVSHTQDGVKKLQAAAGEETEFVMYLPEAHVIPAVQAKTADSPVVIGCQSVFRDDAAEGHNFGAFTSNRTAKAMKALGCGSVLIGHCEERNDKTGILAEAGVTDTAAVNRLLNQEVCRAVEAGLSVLYCIGEKAEEQERWQEVLREQIETGLAGVPKDAPVVIAYEPVWAIGPGKIPPDQAYITKIADYVKEVSGGRDVVYGGGLKQDNAKMLSEIPSIDGGLIALTRFSGDIGFYPEEYLEIAGIYLGVQ</sequence>
<keyword evidence="3" id="KW-0312">Gluconeogenesis</keyword>
<evidence type="ECO:0000313" key="4">
    <source>
        <dbReference type="EMBL" id="HIZ79506.1"/>
    </source>
</evidence>
<evidence type="ECO:0000256" key="2">
    <source>
        <dbReference type="ARBA" id="ARBA00023235"/>
    </source>
</evidence>
<gene>
    <name evidence="4" type="ORF">IAA17_06940</name>
</gene>
<dbReference type="GO" id="GO:0004807">
    <property type="term" value="F:triose-phosphate isomerase activity"/>
    <property type="evidence" value="ECO:0007669"/>
    <property type="project" value="UniProtKB-EC"/>
</dbReference>
<keyword evidence="3" id="KW-0963">Cytoplasm</keyword>
<dbReference type="AlphaFoldDB" id="A0A9D2K5M1"/>
<dbReference type="Pfam" id="PF00121">
    <property type="entry name" value="TIM"/>
    <property type="match status" value="1"/>
</dbReference>
<dbReference type="InterPro" id="IPR013785">
    <property type="entry name" value="Aldolase_TIM"/>
</dbReference>
<dbReference type="Proteomes" id="UP000824101">
    <property type="component" value="Unassembled WGS sequence"/>
</dbReference>
<dbReference type="GO" id="GO:0019563">
    <property type="term" value="P:glycerol catabolic process"/>
    <property type="evidence" value="ECO:0007669"/>
    <property type="project" value="TreeGrafter"/>
</dbReference>
<keyword evidence="2 3" id="KW-0413">Isomerase</keyword>
<dbReference type="PANTHER" id="PTHR21139:SF42">
    <property type="entry name" value="TRIOSEPHOSPHATE ISOMERASE"/>
    <property type="match status" value="1"/>
</dbReference>
<dbReference type="EC" id="5.3.1.1" evidence="3"/>
<reference evidence="4" key="1">
    <citation type="journal article" date="2021" name="PeerJ">
        <title>Extensive microbial diversity within the chicken gut microbiome revealed by metagenomics and culture.</title>
        <authorList>
            <person name="Gilroy R."/>
            <person name="Ravi A."/>
            <person name="Getino M."/>
            <person name="Pursley I."/>
            <person name="Horton D.L."/>
            <person name="Alikhan N.F."/>
            <person name="Baker D."/>
            <person name="Gharbi K."/>
            <person name="Hall N."/>
            <person name="Watson M."/>
            <person name="Adriaenssens E.M."/>
            <person name="Foster-Nyarko E."/>
            <person name="Jarju S."/>
            <person name="Secka A."/>
            <person name="Antonio M."/>
            <person name="Oren A."/>
            <person name="Chaudhuri R.R."/>
            <person name="La Ragione R."/>
            <person name="Hildebrand F."/>
            <person name="Pallen M.J."/>
        </authorList>
    </citation>
    <scope>NUCLEOTIDE SEQUENCE</scope>
    <source>
        <strain evidence="4">ChiBcec1-1093</strain>
    </source>
</reference>
<keyword evidence="3" id="KW-0324">Glycolysis</keyword>
<evidence type="ECO:0000256" key="3">
    <source>
        <dbReference type="RuleBase" id="RU363013"/>
    </source>
</evidence>
<dbReference type="InterPro" id="IPR035990">
    <property type="entry name" value="TIM_sf"/>
</dbReference>
<organism evidence="4 5">
    <name type="scientific">Candidatus Lachnoclostridium stercorigallinarum</name>
    <dbReference type="NCBI Taxonomy" id="2838634"/>
    <lineage>
        <taxon>Bacteria</taxon>
        <taxon>Bacillati</taxon>
        <taxon>Bacillota</taxon>
        <taxon>Clostridia</taxon>
        <taxon>Lachnospirales</taxon>
        <taxon>Lachnospiraceae</taxon>
    </lineage>
</organism>
<evidence type="ECO:0000313" key="5">
    <source>
        <dbReference type="Proteomes" id="UP000824101"/>
    </source>
</evidence>
<comment type="pathway">
    <text evidence="3">Carbohydrate degradation; glycolysis; D-glyceraldehyde 3-phosphate from glycerone phosphate: step 1/1.</text>
</comment>
<comment type="pathway">
    <text evidence="3">Carbohydrate biosynthesis; gluconeogenesis.</text>
</comment>
<reference evidence="4" key="2">
    <citation type="submission" date="2021-04" db="EMBL/GenBank/DDBJ databases">
        <authorList>
            <person name="Gilroy R."/>
        </authorList>
    </citation>
    <scope>NUCLEOTIDE SEQUENCE</scope>
    <source>
        <strain evidence="4">ChiBcec1-1093</strain>
    </source>
</reference>
<dbReference type="SUPFAM" id="SSF51351">
    <property type="entry name" value="Triosephosphate isomerase (TIM)"/>
    <property type="match status" value="1"/>
</dbReference>
<name>A0A9D2K5M1_9FIRM</name>
<dbReference type="GO" id="GO:0005829">
    <property type="term" value="C:cytosol"/>
    <property type="evidence" value="ECO:0007669"/>
    <property type="project" value="TreeGrafter"/>
</dbReference>
<dbReference type="CDD" id="cd00311">
    <property type="entry name" value="TIM"/>
    <property type="match status" value="1"/>
</dbReference>
<dbReference type="EMBL" id="DXBC01000109">
    <property type="protein sequence ID" value="HIZ79506.1"/>
    <property type="molecule type" value="Genomic_DNA"/>
</dbReference>
<dbReference type="InterPro" id="IPR000652">
    <property type="entry name" value="Triosephosphate_isomerase"/>
</dbReference>
<dbReference type="Gene3D" id="3.20.20.70">
    <property type="entry name" value="Aldolase class I"/>
    <property type="match status" value="1"/>
</dbReference>
<comment type="similarity">
    <text evidence="1 3">Belongs to the triosephosphate isomerase family.</text>
</comment>
<comment type="subcellular location">
    <subcellularLocation>
        <location evidence="3">Cytoplasm</location>
    </subcellularLocation>
</comment>
<accession>A0A9D2K5M1</accession>
<comment type="subunit">
    <text evidence="3">Homodimer.</text>
</comment>
<protein>
    <recommendedName>
        <fullName evidence="3">Triosephosphate isomerase</fullName>
        <ecNumber evidence="3">5.3.1.1</ecNumber>
    </recommendedName>
</protein>